<dbReference type="SUPFAM" id="SSF56112">
    <property type="entry name" value="Protein kinase-like (PK-like)"/>
    <property type="match status" value="1"/>
</dbReference>
<evidence type="ECO:0000313" key="9">
    <source>
        <dbReference type="RefSeq" id="XP_018448757.2"/>
    </source>
</evidence>
<keyword evidence="8" id="KW-1185">Reference proteome</keyword>
<dbReference type="GO" id="GO:0005524">
    <property type="term" value="F:ATP binding"/>
    <property type="evidence" value="ECO:0007669"/>
    <property type="project" value="UniProtKB-UniRule"/>
</dbReference>
<keyword evidence="4 5" id="KW-0067">ATP-binding</keyword>
<gene>
    <name evidence="9" type="primary">LOC108820292</name>
</gene>
<dbReference type="Gene3D" id="1.10.510.10">
    <property type="entry name" value="Transferase(Phosphotransferase) domain 1"/>
    <property type="match status" value="1"/>
</dbReference>
<dbReference type="SMART" id="SM00220">
    <property type="entry name" value="S_TKc"/>
    <property type="match status" value="1"/>
</dbReference>
<dbReference type="GO" id="GO:0007165">
    <property type="term" value="P:signal transduction"/>
    <property type="evidence" value="ECO:0007669"/>
    <property type="project" value="TreeGrafter"/>
</dbReference>
<dbReference type="InterPro" id="IPR000719">
    <property type="entry name" value="Prot_kinase_dom"/>
</dbReference>
<organism evidence="8 9">
    <name type="scientific">Raphanus sativus</name>
    <name type="common">Radish</name>
    <name type="synonym">Raphanus raphanistrum var. sativus</name>
    <dbReference type="NCBI Taxonomy" id="3726"/>
    <lineage>
        <taxon>Eukaryota</taxon>
        <taxon>Viridiplantae</taxon>
        <taxon>Streptophyta</taxon>
        <taxon>Embryophyta</taxon>
        <taxon>Tracheophyta</taxon>
        <taxon>Spermatophyta</taxon>
        <taxon>Magnoliopsida</taxon>
        <taxon>eudicotyledons</taxon>
        <taxon>Gunneridae</taxon>
        <taxon>Pentapetalae</taxon>
        <taxon>rosids</taxon>
        <taxon>malvids</taxon>
        <taxon>Brassicales</taxon>
        <taxon>Brassicaceae</taxon>
        <taxon>Brassiceae</taxon>
        <taxon>Raphanus</taxon>
    </lineage>
</organism>
<keyword evidence="2 5" id="KW-0547">Nucleotide-binding</keyword>
<evidence type="ECO:0000256" key="2">
    <source>
        <dbReference type="ARBA" id="ARBA00022741"/>
    </source>
</evidence>
<keyword evidence="1" id="KW-0808">Transferase</keyword>
<dbReference type="Pfam" id="PF00069">
    <property type="entry name" value="Pkinase"/>
    <property type="match status" value="1"/>
</dbReference>
<accession>A0A6J0KLC2</accession>
<dbReference type="Proteomes" id="UP000504610">
    <property type="component" value="Chromosome 8"/>
</dbReference>
<name>A0A6J0KLC2_RAPSA</name>
<dbReference type="GO" id="GO:0004674">
    <property type="term" value="F:protein serine/threonine kinase activity"/>
    <property type="evidence" value="ECO:0007669"/>
    <property type="project" value="UniProtKB-KW"/>
</dbReference>
<dbReference type="GeneID" id="108820292"/>
<reference evidence="8" key="1">
    <citation type="journal article" date="2019" name="Database">
        <title>The radish genome database (RadishGD): an integrated information resource for radish genomics.</title>
        <authorList>
            <person name="Yu H.J."/>
            <person name="Baek S."/>
            <person name="Lee Y.J."/>
            <person name="Cho A."/>
            <person name="Mun J.H."/>
        </authorList>
    </citation>
    <scope>NUCLEOTIDE SEQUENCE [LARGE SCALE GENOMIC DNA]</scope>
    <source>
        <strain evidence="8">cv. WK10039</strain>
    </source>
</reference>
<feature type="binding site" evidence="5">
    <location>
        <position position="45"/>
    </location>
    <ligand>
        <name>ATP</name>
        <dbReference type="ChEBI" id="CHEBI:30616"/>
    </ligand>
</feature>
<evidence type="ECO:0000313" key="8">
    <source>
        <dbReference type="Proteomes" id="UP000504610"/>
    </source>
</evidence>
<evidence type="ECO:0000259" key="7">
    <source>
        <dbReference type="PROSITE" id="PS50011"/>
    </source>
</evidence>
<dbReference type="Gene3D" id="3.30.200.20">
    <property type="entry name" value="Phosphorylase Kinase, domain 1"/>
    <property type="match status" value="1"/>
</dbReference>
<reference evidence="9" key="2">
    <citation type="submission" date="2025-08" db="UniProtKB">
        <authorList>
            <consortium name="RefSeq"/>
        </authorList>
    </citation>
    <scope>IDENTIFICATION</scope>
    <source>
        <tissue evidence="9">Leaf</tissue>
    </source>
</reference>
<dbReference type="OrthoDB" id="1300748at2759"/>
<proteinExistence type="inferred from homology"/>
<dbReference type="PANTHER" id="PTHR48011:SF29">
    <property type="entry name" value="PROTEIN KINASE DOMAIN-CONTAINING PROTEIN"/>
    <property type="match status" value="1"/>
</dbReference>
<sequence length="366" mass="41628">MQSSSSSSNEEFVRFLGEGSFGSVNLVRYYSNGSSSSSSYLSAVKTSHQEDCDSLQSELKILLELKGYPNIVTCFGDSLQEGFSELGERLYRLQLEYASEGSLTAFMDKYPDRKLPEPLIKDFTRMILRGLVSVHGHGYVHCDIKPDNILVFPRPRSSYEVKISDFGNALEVGEVPMFWGSGVPWVGTPFYMAPKSVRYGVVYKTLDLWSVGCLVLEMYTGVSPWEGVRLDLLATRLRCGEAPEIPEGLPSDAKDFIQTCFSREHEERGSAYELLSHPFLPRSEVEEKEKEDKKTRNSFLFKLFRRRSSNKKPRTDDAVVISEKKPLNLRFFPTKATQFKRALNQVLRLKFMPLKKSTDFNLVSVH</sequence>
<evidence type="ECO:0000256" key="3">
    <source>
        <dbReference type="ARBA" id="ARBA00022777"/>
    </source>
</evidence>
<evidence type="ECO:0000256" key="4">
    <source>
        <dbReference type="ARBA" id="ARBA00022840"/>
    </source>
</evidence>
<protein>
    <submittedName>
        <fullName evidence="9">Mitogen-activated protein kinase kinase kinase 20-like</fullName>
    </submittedName>
</protein>
<dbReference type="InterPro" id="IPR017441">
    <property type="entry name" value="Protein_kinase_ATP_BS"/>
</dbReference>
<evidence type="ECO:0000256" key="5">
    <source>
        <dbReference type="PROSITE-ProRule" id="PRU10141"/>
    </source>
</evidence>
<feature type="domain" description="Protein kinase" evidence="7">
    <location>
        <begin position="10"/>
        <end position="280"/>
    </location>
</feature>
<dbReference type="RefSeq" id="XP_018448757.2">
    <property type="nucleotide sequence ID" value="XM_018593255.2"/>
</dbReference>
<dbReference type="AlphaFoldDB" id="A0A6J0KLC2"/>
<dbReference type="InterPro" id="IPR052751">
    <property type="entry name" value="Plant_MAPKKK"/>
</dbReference>
<dbReference type="PROSITE" id="PS00107">
    <property type="entry name" value="PROTEIN_KINASE_ATP"/>
    <property type="match status" value="1"/>
</dbReference>
<dbReference type="PANTHER" id="PTHR48011">
    <property type="entry name" value="CCR4-NOT TRANSCRIPTIONAL COMPLEX SUBUNIT CAF120-RELATED"/>
    <property type="match status" value="1"/>
</dbReference>
<dbReference type="InterPro" id="IPR011009">
    <property type="entry name" value="Kinase-like_dom_sf"/>
</dbReference>
<dbReference type="PROSITE" id="PS00108">
    <property type="entry name" value="PROTEIN_KINASE_ST"/>
    <property type="match status" value="1"/>
</dbReference>
<keyword evidence="3" id="KW-0418">Kinase</keyword>
<dbReference type="PROSITE" id="PS50011">
    <property type="entry name" value="PROTEIN_KINASE_DOM"/>
    <property type="match status" value="1"/>
</dbReference>
<dbReference type="KEGG" id="rsz:108820292"/>
<keyword evidence="6" id="KW-0723">Serine/threonine-protein kinase</keyword>
<evidence type="ECO:0000256" key="6">
    <source>
        <dbReference type="RuleBase" id="RU000304"/>
    </source>
</evidence>
<evidence type="ECO:0000256" key="1">
    <source>
        <dbReference type="ARBA" id="ARBA00022679"/>
    </source>
</evidence>
<comment type="similarity">
    <text evidence="6">Belongs to the protein kinase superfamily.</text>
</comment>
<dbReference type="InterPro" id="IPR008271">
    <property type="entry name" value="Ser/Thr_kinase_AS"/>
</dbReference>